<dbReference type="SUPFAM" id="SSF63829">
    <property type="entry name" value="Calcium-dependent phosphotriesterase"/>
    <property type="match status" value="1"/>
</dbReference>
<proteinExistence type="predicted"/>
<dbReference type="EMBL" id="BMQL01000022">
    <property type="protein sequence ID" value="GGR18937.1"/>
    <property type="molecule type" value="Genomic_DNA"/>
</dbReference>
<dbReference type="AlphaFoldDB" id="A0A918CFN9"/>
<evidence type="ECO:0000313" key="1">
    <source>
        <dbReference type="EMBL" id="GGR18937.1"/>
    </source>
</evidence>
<dbReference type="Gene3D" id="2.130.10.10">
    <property type="entry name" value="YVTN repeat-like/Quinoprotein amine dehydrogenase"/>
    <property type="match status" value="1"/>
</dbReference>
<reference evidence="1" key="1">
    <citation type="journal article" date="2014" name="Int. J. Syst. Evol. Microbiol.">
        <title>Complete genome sequence of Corynebacterium casei LMG S-19264T (=DSM 44701T), isolated from a smear-ripened cheese.</title>
        <authorList>
            <consortium name="US DOE Joint Genome Institute (JGI-PGF)"/>
            <person name="Walter F."/>
            <person name="Albersmeier A."/>
            <person name="Kalinowski J."/>
            <person name="Ruckert C."/>
        </authorList>
    </citation>
    <scope>NUCLEOTIDE SEQUENCE</scope>
    <source>
        <strain evidence="1">JCM 31311</strain>
    </source>
</reference>
<gene>
    <name evidence="1" type="ORF">GCM10008957_34500</name>
</gene>
<protein>
    <submittedName>
        <fullName evidence="1">Uncharacterized protein</fullName>
    </submittedName>
</protein>
<dbReference type="Proteomes" id="UP000603865">
    <property type="component" value="Unassembled WGS sequence"/>
</dbReference>
<sequence length="342" mass="36892">MGGNVTKTDDAFAFVYHALTVPPVGDCTGFGCRFTAEDSTISNGAYWLKGPNNSPTDASIMRVDLESGTITSFNANVNEHYTDYMNDYHGLVFSNSHIWTTISNLSYKPRIVGINSIGQQDIKEEFGSVGDTILNPQALPDGRIAFLDLTESHEDIKSTGSVGIFDPATKAVTLIPISNNGNFLFDLSVGPDGSIWTEEGYENPSLVRINPDTHVVKNYSIGQKDSNLALSLAASSDGKVWYLDYRSNQICILDTSNGNIDRYKPPMPIQGTLHSAGGNVFYVSESSGKDVISLLDVENGSLYAAQVPTLLNTYGQLDGFAVGQDGLLAYESGGDVYLLPPN</sequence>
<name>A0A918CFN9_9DEIO</name>
<organism evidence="1 2">
    <name type="scientific">Deinococcus ruber</name>
    <dbReference type="NCBI Taxonomy" id="1848197"/>
    <lineage>
        <taxon>Bacteria</taxon>
        <taxon>Thermotogati</taxon>
        <taxon>Deinococcota</taxon>
        <taxon>Deinococci</taxon>
        <taxon>Deinococcales</taxon>
        <taxon>Deinococcaceae</taxon>
        <taxon>Deinococcus</taxon>
    </lineage>
</organism>
<dbReference type="PANTHER" id="PTHR40274">
    <property type="entry name" value="VIRGINIAMYCIN B LYASE"/>
    <property type="match status" value="1"/>
</dbReference>
<dbReference type="InterPro" id="IPR051344">
    <property type="entry name" value="Vgb"/>
</dbReference>
<evidence type="ECO:0000313" key="2">
    <source>
        <dbReference type="Proteomes" id="UP000603865"/>
    </source>
</evidence>
<dbReference type="InterPro" id="IPR015943">
    <property type="entry name" value="WD40/YVTN_repeat-like_dom_sf"/>
</dbReference>
<keyword evidence="2" id="KW-1185">Reference proteome</keyword>
<comment type="caution">
    <text evidence="1">The sequence shown here is derived from an EMBL/GenBank/DDBJ whole genome shotgun (WGS) entry which is preliminary data.</text>
</comment>
<dbReference type="PANTHER" id="PTHR40274:SF3">
    <property type="entry name" value="VIRGINIAMYCIN B LYASE"/>
    <property type="match status" value="1"/>
</dbReference>
<reference evidence="1" key="2">
    <citation type="submission" date="2020-09" db="EMBL/GenBank/DDBJ databases">
        <authorList>
            <person name="Sun Q."/>
            <person name="Ohkuma M."/>
        </authorList>
    </citation>
    <scope>NUCLEOTIDE SEQUENCE</scope>
    <source>
        <strain evidence="1">JCM 31311</strain>
    </source>
</reference>
<accession>A0A918CFN9</accession>